<gene>
    <name evidence="5" type="primary">ACBD3</name>
</gene>
<evidence type="ECO:0008006" key="7">
    <source>
        <dbReference type="Google" id="ProtNLM"/>
    </source>
</evidence>
<dbReference type="PROSITE" id="PS51228">
    <property type="entry name" value="ACB_2"/>
    <property type="match status" value="1"/>
</dbReference>
<keyword evidence="1" id="KW-0007">Acetylation</keyword>
<feature type="compositionally biased region" description="Basic and acidic residues" evidence="2">
    <location>
        <begin position="166"/>
        <end position="191"/>
    </location>
</feature>
<feature type="domain" description="ACB" evidence="4">
    <location>
        <begin position="51"/>
        <end position="142"/>
    </location>
</feature>
<dbReference type="InterPro" id="IPR035984">
    <property type="entry name" value="Acyl-CoA-binding_sf"/>
</dbReference>
<feature type="region of interest" description="Disordered" evidence="2">
    <location>
        <begin position="1"/>
        <end position="31"/>
    </location>
</feature>
<dbReference type="InterPro" id="IPR014352">
    <property type="entry name" value="FERM/acyl-CoA-bd_prot_sf"/>
</dbReference>
<dbReference type="Pfam" id="PF00887">
    <property type="entry name" value="ACBP"/>
    <property type="match status" value="1"/>
</dbReference>
<dbReference type="PROSITE" id="PS50866">
    <property type="entry name" value="GOLD"/>
    <property type="match status" value="1"/>
</dbReference>
<evidence type="ECO:0000259" key="3">
    <source>
        <dbReference type="PROSITE" id="PS50866"/>
    </source>
</evidence>
<evidence type="ECO:0000259" key="4">
    <source>
        <dbReference type="PROSITE" id="PS51228"/>
    </source>
</evidence>
<proteinExistence type="predicted"/>
<dbReference type="Proteomes" id="UP000694580">
    <property type="component" value="Chromosome 1"/>
</dbReference>
<reference evidence="5 6" key="1">
    <citation type="submission" date="2020-06" db="EMBL/GenBank/DDBJ databases">
        <authorList>
            <consortium name="Wellcome Sanger Institute Data Sharing"/>
        </authorList>
    </citation>
    <scope>NUCLEOTIDE SEQUENCE [LARGE SCALE GENOMIC DNA]</scope>
</reference>
<dbReference type="GO" id="GO:0000062">
    <property type="term" value="F:fatty-acyl-CoA binding"/>
    <property type="evidence" value="ECO:0007669"/>
    <property type="project" value="InterPro"/>
</dbReference>
<dbReference type="InterPro" id="IPR009038">
    <property type="entry name" value="GOLD_dom"/>
</dbReference>
<organism evidence="5 6">
    <name type="scientific">Denticeps clupeoides</name>
    <name type="common">denticle herring</name>
    <dbReference type="NCBI Taxonomy" id="299321"/>
    <lineage>
        <taxon>Eukaryota</taxon>
        <taxon>Metazoa</taxon>
        <taxon>Chordata</taxon>
        <taxon>Craniata</taxon>
        <taxon>Vertebrata</taxon>
        <taxon>Euteleostomi</taxon>
        <taxon>Actinopterygii</taxon>
        <taxon>Neopterygii</taxon>
        <taxon>Teleostei</taxon>
        <taxon>Clupei</taxon>
        <taxon>Clupeiformes</taxon>
        <taxon>Denticipitoidei</taxon>
        <taxon>Denticipitidae</taxon>
        <taxon>Denticeps</taxon>
    </lineage>
</organism>
<name>A0AAY4DJI9_9TELE</name>
<dbReference type="GeneTree" id="ENSGT00530000063651"/>
<dbReference type="InterPro" id="IPR036598">
    <property type="entry name" value="GOLD_dom_sf"/>
</dbReference>
<dbReference type="GO" id="GO:0000139">
    <property type="term" value="C:Golgi membrane"/>
    <property type="evidence" value="ECO:0007669"/>
    <property type="project" value="TreeGrafter"/>
</dbReference>
<dbReference type="InterPro" id="IPR052269">
    <property type="entry name" value="Golgi-PI4KB_interaction"/>
</dbReference>
<protein>
    <recommendedName>
        <fullName evidence="7">Golgi resident protein GCP60</fullName>
    </recommendedName>
</protein>
<feature type="region of interest" description="Disordered" evidence="2">
    <location>
        <begin position="166"/>
        <end position="200"/>
    </location>
</feature>
<reference evidence="5" key="3">
    <citation type="submission" date="2025-09" db="UniProtKB">
        <authorList>
            <consortium name="Ensembl"/>
        </authorList>
    </citation>
    <scope>IDENTIFICATION</scope>
</reference>
<dbReference type="PANTHER" id="PTHR22973">
    <property type="entry name" value="LD35087P"/>
    <property type="match status" value="1"/>
</dbReference>
<dbReference type="AlphaFoldDB" id="A0AAY4DJI9"/>
<dbReference type="Gene3D" id="2.60.120.680">
    <property type="entry name" value="GOLD domain"/>
    <property type="match status" value="1"/>
</dbReference>
<dbReference type="SUPFAM" id="SSF47027">
    <property type="entry name" value="Acyl-CoA binding protein"/>
    <property type="match status" value="1"/>
</dbReference>
<dbReference type="SUPFAM" id="SSF101576">
    <property type="entry name" value="Supernatant protein factor (SPF), C-terminal domain"/>
    <property type="match status" value="1"/>
</dbReference>
<evidence type="ECO:0000313" key="5">
    <source>
        <dbReference type="Ensembl" id="ENSDCDP00010045339.1"/>
    </source>
</evidence>
<evidence type="ECO:0000256" key="2">
    <source>
        <dbReference type="SAM" id="MobiDB-lite"/>
    </source>
</evidence>
<dbReference type="Pfam" id="PF13897">
    <property type="entry name" value="GOLD_2"/>
    <property type="match status" value="1"/>
</dbReference>
<sequence length="463" mass="53150">MAEGRKDPDASPAAAGHAGEPGSDDVAAAADAEHGDPAACCTAGPGWGFTTEEVFELAHTFLKEKDGKAFHTTYEEKLRLVALLKQVTVGPYTPEACPEVGFFDVLGNDRRREWALLGKMTKATAMMTFIKLMNSCSPLFAPYVKSHKIEKDDREQKWNEEQERIKRDREEQERRRQEQEQEEEERRRQEEEQQLMEQQKRQIMAALNAQTSERFQQHASLQCPDDSVKQQLLVQQLQEQHYHQYMQAQLAQPQALQEWHDQKAPAMNSSQLDVALGAPDNSVEFNRDLSPKQAGQVLDLDPAELQVITLPSMWTRSQINEFKEKMHDDVDAVITVGRGEVVTIRVPTNESGSYLFWEFATDNYDIGFGLYFEWMVSHQAMNTGSEAYKSLNEREISDSIGMKDQKTTMPLVEIVPVYRRDSHEEVYAGSHQYPGQGTYLLKFDNSYSLWRPKVVYYRVYYTR</sequence>
<accession>A0AAY4DJI9</accession>
<evidence type="ECO:0000256" key="1">
    <source>
        <dbReference type="ARBA" id="ARBA00022990"/>
    </source>
</evidence>
<evidence type="ECO:0000313" key="6">
    <source>
        <dbReference type="Proteomes" id="UP000694580"/>
    </source>
</evidence>
<reference evidence="5" key="2">
    <citation type="submission" date="2025-08" db="UniProtKB">
        <authorList>
            <consortium name="Ensembl"/>
        </authorList>
    </citation>
    <scope>IDENTIFICATION</scope>
</reference>
<dbReference type="PANTHER" id="PTHR22973:SF11">
    <property type="entry name" value="GOLGI RESIDENT PROTEIN GCP60"/>
    <property type="match status" value="1"/>
</dbReference>
<keyword evidence="6" id="KW-1185">Reference proteome</keyword>
<dbReference type="Gene3D" id="1.20.80.10">
    <property type="match status" value="1"/>
</dbReference>
<dbReference type="Ensembl" id="ENSDCDT00010055497.1">
    <property type="protein sequence ID" value="ENSDCDP00010045339.1"/>
    <property type="gene ID" value="ENSDCDG00010027932.1"/>
</dbReference>
<dbReference type="FunFam" id="1.20.80.10:FF:000017">
    <property type="entry name" value="Golgi resident protein GCP60"/>
    <property type="match status" value="1"/>
</dbReference>
<feature type="domain" description="GOLD" evidence="3">
    <location>
        <begin position="323"/>
        <end position="461"/>
    </location>
</feature>
<dbReference type="InterPro" id="IPR000582">
    <property type="entry name" value="Acyl-CoA-binding_protein"/>
</dbReference>